<evidence type="ECO:0000259" key="1">
    <source>
        <dbReference type="Pfam" id="PF05729"/>
    </source>
</evidence>
<dbReference type="EMBL" id="JAOSLC020000003">
    <property type="protein sequence ID" value="MDD7913816.1"/>
    <property type="molecule type" value="Genomic_DNA"/>
</dbReference>
<dbReference type="InterPro" id="IPR027417">
    <property type="entry name" value="P-loop_NTPase"/>
</dbReference>
<comment type="caution">
    <text evidence="3">The sequence shown here is derived from an EMBL/GenBank/DDBJ whole genome shotgun (WGS) entry which is preliminary data.</text>
</comment>
<dbReference type="Proteomes" id="UP001151478">
    <property type="component" value="Unassembled WGS sequence"/>
</dbReference>
<dbReference type="Pfam" id="PF05729">
    <property type="entry name" value="NACHT"/>
    <property type="match status" value="1"/>
</dbReference>
<dbReference type="RefSeq" id="WP_265724497.1">
    <property type="nucleotide sequence ID" value="NZ_JAOSLC020000003.1"/>
</dbReference>
<proteinExistence type="predicted"/>
<evidence type="ECO:0000313" key="3">
    <source>
        <dbReference type="EMBL" id="MDD7913816.1"/>
    </source>
</evidence>
<dbReference type="SUPFAM" id="SSF52540">
    <property type="entry name" value="P-loop containing nucleoside triphosphate hydrolases"/>
    <property type="match status" value="1"/>
</dbReference>
<organism evidence="3 4">
    <name type="scientific">Polaribacter ponticola</name>
    <dbReference type="NCBI Taxonomy" id="2978475"/>
    <lineage>
        <taxon>Bacteria</taxon>
        <taxon>Pseudomonadati</taxon>
        <taxon>Bacteroidota</taxon>
        <taxon>Flavobacteriia</taxon>
        <taxon>Flavobacteriales</taxon>
        <taxon>Flavobacteriaceae</taxon>
    </lineage>
</organism>
<dbReference type="Pfam" id="PF22723">
    <property type="entry name" value="NA-iREase2"/>
    <property type="match status" value="1"/>
</dbReference>
<dbReference type="InterPro" id="IPR055007">
    <property type="entry name" value="NA-iREase2_dom"/>
</dbReference>
<dbReference type="InterPro" id="IPR007111">
    <property type="entry name" value="NACHT_NTPase"/>
</dbReference>
<feature type="domain" description="NACHT" evidence="1">
    <location>
        <begin position="165"/>
        <end position="294"/>
    </location>
</feature>
<gene>
    <name evidence="3" type="ORF">N5A56_005010</name>
</gene>
<keyword evidence="4" id="KW-1185">Reference proteome</keyword>
<protein>
    <submittedName>
        <fullName evidence="3">NACHT domain-containing protein</fullName>
    </submittedName>
</protein>
<reference evidence="3" key="1">
    <citation type="submission" date="2023-02" db="EMBL/GenBank/DDBJ databases">
        <title>Polaribacter ponticola sp. nov., isolated from seawater.</title>
        <authorList>
            <person name="Baek J.H."/>
            <person name="Kim J.M."/>
            <person name="Choi D.G."/>
            <person name="Jeon C.O."/>
        </authorList>
    </citation>
    <scope>NUCLEOTIDE SEQUENCE</scope>
    <source>
        <strain evidence="3">MSW5</strain>
    </source>
</reference>
<evidence type="ECO:0000313" key="4">
    <source>
        <dbReference type="Proteomes" id="UP001151478"/>
    </source>
</evidence>
<feature type="domain" description="NACHT-associated inactive Restriction Endonuclease 2" evidence="2">
    <location>
        <begin position="9"/>
        <end position="124"/>
    </location>
</feature>
<accession>A0ABT5S8K7</accession>
<evidence type="ECO:0000259" key="2">
    <source>
        <dbReference type="Pfam" id="PF22723"/>
    </source>
</evidence>
<sequence length="722" mass="84741">MTTDKIEYIDKLFLSYNYQLANQSNLKVRVYTLRYGMYHAAEFILFDKDYDISKIKNEYSELGFATDVRVLDDIDEIEEYLFEGFFIKTPLGNELKNRYKHFVNRQLQNLPEGSTYKYINSSFDLLLQDESKNIVENKSYDSNFEINLIDKINGLLSKVNGAIFIIIEAPAGFGKTCTANEILNTFSPSECKQLPFFTELSRNREARVFKHILLNEIDEQFPNGIKQNIVIEQITKGRIPLIIDGFDELISKESNKEEVESMLTTIIELLKGDAKIIITSRKTAIFNSDEFLNSIYDSNNEFSLARFEIKEPKIENWLDNDRIEVIDNASFPVAQIANPVLLSYLRNISLDVLKGYVHESNDGALIDKYLDYLLKREQQRQNLKLNNDDQLRIFRKLVRFMTEYNITAESKETIKDFIKEYNQKLLQNSLKLYIAEEKPSIEDLIETLSNHVFLDRKPNGDVGIINDFIFGHLIGENLILEKYQEHYENFENIIPQDFATKSIESFKIQSKNKKENLWSIFNDENFNYDIGFYFDLDYTFSKQPKRVYKNLFVLDRELFNLNFNEDCRFESSAFSSVIFHNCVFDINLFFDTSFQNCSFYDCSIINNQTSKPYSDFALFACNSNNDFVQNILNLFDSPTNNEKKEKAILTEEMVLKHFFQVDGIKPRARKFSYIKKSLNEYHDKEINKVIDSLKSKDYLHFKDDVGFITREAIHHLKHNDKK</sequence>
<dbReference type="Gene3D" id="3.40.50.300">
    <property type="entry name" value="P-loop containing nucleotide triphosphate hydrolases"/>
    <property type="match status" value="1"/>
</dbReference>
<name>A0ABT5S8K7_9FLAO</name>